<dbReference type="GO" id="GO:0048193">
    <property type="term" value="P:Golgi vesicle transport"/>
    <property type="evidence" value="ECO:0007669"/>
    <property type="project" value="InterPro"/>
</dbReference>
<comment type="subunit">
    <text evidence="8">Homodimer.</text>
</comment>
<dbReference type="SUPFAM" id="SSF111126">
    <property type="entry name" value="Ligand-binding domain in the NO signalling and Golgi transport"/>
    <property type="match status" value="1"/>
</dbReference>
<dbReference type="OrthoDB" id="10262857at2759"/>
<keyword evidence="5" id="KW-0256">Endoplasmic reticulum</keyword>
<evidence type="ECO:0000256" key="8">
    <source>
        <dbReference type="PIRNR" id="PIRNR018293"/>
    </source>
</evidence>
<evidence type="ECO:0000256" key="6">
    <source>
        <dbReference type="ARBA" id="ARBA00022892"/>
    </source>
</evidence>
<evidence type="ECO:0000313" key="10">
    <source>
        <dbReference type="Proteomes" id="UP000012073"/>
    </source>
</evidence>
<dbReference type="GO" id="GO:0030008">
    <property type="term" value="C:TRAPP complex"/>
    <property type="evidence" value="ECO:0007669"/>
    <property type="project" value="InterPro"/>
</dbReference>
<reference evidence="10" key="1">
    <citation type="journal article" date="2013" name="Proc. Natl. Acad. Sci. U.S.A.">
        <title>Genome structure and metabolic features in the red seaweed Chondrus crispus shed light on evolution of the Archaeplastida.</title>
        <authorList>
            <person name="Collen J."/>
            <person name="Porcel B."/>
            <person name="Carre W."/>
            <person name="Ball S.G."/>
            <person name="Chaparro C."/>
            <person name="Tonon T."/>
            <person name="Barbeyron T."/>
            <person name="Michel G."/>
            <person name="Noel B."/>
            <person name="Valentin K."/>
            <person name="Elias M."/>
            <person name="Artiguenave F."/>
            <person name="Arun A."/>
            <person name="Aury J.M."/>
            <person name="Barbosa-Neto J.F."/>
            <person name="Bothwell J.H."/>
            <person name="Bouget F.Y."/>
            <person name="Brillet L."/>
            <person name="Cabello-Hurtado F."/>
            <person name="Capella-Gutierrez S."/>
            <person name="Charrier B."/>
            <person name="Cladiere L."/>
            <person name="Cock J.M."/>
            <person name="Coelho S.M."/>
            <person name="Colleoni C."/>
            <person name="Czjzek M."/>
            <person name="Da Silva C."/>
            <person name="Delage L."/>
            <person name="Denoeud F."/>
            <person name="Deschamps P."/>
            <person name="Dittami S.M."/>
            <person name="Gabaldon T."/>
            <person name="Gachon C.M."/>
            <person name="Groisillier A."/>
            <person name="Herve C."/>
            <person name="Jabbari K."/>
            <person name="Katinka M."/>
            <person name="Kloareg B."/>
            <person name="Kowalczyk N."/>
            <person name="Labadie K."/>
            <person name="Leblanc C."/>
            <person name="Lopez P.J."/>
            <person name="McLachlan D.H."/>
            <person name="Meslet-Cladiere L."/>
            <person name="Moustafa A."/>
            <person name="Nehr Z."/>
            <person name="Nyvall Collen P."/>
            <person name="Panaud O."/>
            <person name="Partensky F."/>
            <person name="Poulain J."/>
            <person name="Rensing S.A."/>
            <person name="Rousvoal S."/>
            <person name="Samson G."/>
            <person name="Symeonidi A."/>
            <person name="Weissenbach J."/>
            <person name="Zambounis A."/>
            <person name="Wincker P."/>
            <person name="Boyen C."/>
        </authorList>
    </citation>
    <scope>NUCLEOTIDE SEQUENCE [LARGE SCALE GENOMIC DNA]</scope>
    <source>
        <strain evidence="10">cv. Stackhouse</strain>
    </source>
</reference>
<dbReference type="GO" id="GO:0005783">
    <property type="term" value="C:endoplasmic reticulum"/>
    <property type="evidence" value="ECO:0007669"/>
    <property type="project" value="UniProtKB-SubCell"/>
</dbReference>
<dbReference type="CDD" id="cd14942">
    <property type="entry name" value="TRAPPC3_bet3"/>
    <property type="match status" value="1"/>
</dbReference>
<dbReference type="OMA" id="MVQMQVQ"/>
<protein>
    <recommendedName>
        <fullName evidence="8">Trafficking protein particle complex subunit</fullName>
    </recommendedName>
</protein>
<comment type="function">
    <text evidence="8">May play a role in vesicular transport from endoplasmic reticulum to Golgi.</text>
</comment>
<dbReference type="Proteomes" id="UP000012073">
    <property type="component" value="Unassembled WGS sequence"/>
</dbReference>
<dbReference type="KEGG" id="ccp:CHC_T00008483001"/>
<evidence type="ECO:0000256" key="2">
    <source>
        <dbReference type="ARBA" id="ARBA00004240"/>
    </source>
</evidence>
<keyword evidence="6 8" id="KW-0931">ER-Golgi transport</keyword>
<evidence type="ECO:0000256" key="4">
    <source>
        <dbReference type="ARBA" id="ARBA00022448"/>
    </source>
</evidence>
<dbReference type="InterPro" id="IPR016721">
    <property type="entry name" value="Bet3"/>
</dbReference>
<evidence type="ECO:0000256" key="1">
    <source>
        <dbReference type="ARBA" id="ARBA00004222"/>
    </source>
</evidence>
<dbReference type="GO" id="GO:0016236">
    <property type="term" value="P:macroautophagy"/>
    <property type="evidence" value="ECO:0007669"/>
    <property type="project" value="UniProtKB-ARBA"/>
</dbReference>
<evidence type="ECO:0000313" key="9">
    <source>
        <dbReference type="EMBL" id="CDF32991.1"/>
    </source>
</evidence>
<dbReference type="RefSeq" id="XP_005712794.1">
    <property type="nucleotide sequence ID" value="XM_005712737.1"/>
</dbReference>
<keyword evidence="7 8" id="KW-0333">Golgi apparatus</keyword>
<keyword evidence="10" id="KW-1185">Reference proteome</keyword>
<dbReference type="EMBL" id="HG001628">
    <property type="protein sequence ID" value="CDF32991.1"/>
    <property type="molecule type" value="Genomic_DNA"/>
</dbReference>
<name>R7Q6K9_CHOCR</name>
<organism evidence="9 10">
    <name type="scientific">Chondrus crispus</name>
    <name type="common">Carrageen Irish moss</name>
    <name type="synonym">Polymorpha crispa</name>
    <dbReference type="NCBI Taxonomy" id="2769"/>
    <lineage>
        <taxon>Eukaryota</taxon>
        <taxon>Rhodophyta</taxon>
        <taxon>Florideophyceae</taxon>
        <taxon>Rhodymeniophycidae</taxon>
        <taxon>Gigartinales</taxon>
        <taxon>Gigartinaceae</taxon>
        <taxon>Chondrus</taxon>
    </lineage>
</organism>
<comment type="subcellular location">
    <subcellularLocation>
        <location evidence="2">Endoplasmic reticulum</location>
    </subcellularLocation>
    <subcellularLocation>
        <location evidence="1 8">Golgi apparatus</location>
        <location evidence="1 8">cis-Golgi network</location>
    </subcellularLocation>
</comment>
<dbReference type="FunFam" id="3.30.1380.20:FF:000001">
    <property type="entry name" value="Trafficking protein particle complex subunit BET3"/>
    <property type="match status" value="1"/>
</dbReference>
<dbReference type="Gramene" id="CDF32991">
    <property type="protein sequence ID" value="CDF32991"/>
    <property type="gene ID" value="CHC_T00008483001"/>
</dbReference>
<evidence type="ECO:0000256" key="5">
    <source>
        <dbReference type="ARBA" id="ARBA00022824"/>
    </source>
</evidence>
<evidence type="ECO:0000256" key="7">
    <source>
        <dbReference type="ARBA" id="ARBA00023034"/>
    </source>
</evidence>
<dbReference type="InterPro" id="IPR007194">
    <property type="entry name" value="TRAPP_component"/>
</dbReference>
<dbReference type="PIRSF" id="PIRSF018293">
    <property type="entry name" value="TRAPP_I_complex_Bet3"/>
    <property type="match status" value="1"/>
</dbReference>
<dbReference type="GO" id="GO:0005794">
    <property type="term" value="C:Golgi apparatus"/>
    <property type="evidence" value="ECO:0007669"/>
    <property type="project" value="UniProtKB-SubCell"/>
</dbReference>
<evidence type="ECO:0000256" key="3">
    <source>
        <dbReference type="ARBA" id="ARBA00006218"/>
    </source>
</evidence>
<dbReference type="Pfam" id="PF04051">
    <property type="entry name" value="TRAPP"/>
    <property type="match status" value="1"/>
</dbReference>
<dbReference type="InterPro" id="IPR024096">
    <property type="entry name" value="NO_sig/Golgi_transp_ligand-bd"/>
</dbReference>
<accession>R7Q6K9</accession>
<dbReference type="STRING" id="2769.R7Q6K9"/>
<dbReference type="GeneID" id="17320510"/>
<dbReference type="PANTHER" id="PTHR13048">
    <property type="entry name" value="TRAFFICKING PROTEIN PARTICLE COMPLEX SUBUNIT 3"/>
    <property type="match status" value="1"/>
</dbReference>
<dbReference type="AlphaFoldDB" id="R7Q6K9"/>
<dbReference type="Gene3D" id="3.30.1380.20">
    <property type="entry name" value="Trafficking protein particle complex subunit 3"/>
    <property type="match status" value="1"/>
</dbReference>
<proteinExistence type="inferred from homology"/>
<comment type="similarity">
    <text evidence="3 8">Belongs to the TRAPP small subunits family. BET3 subfamily.</text>
</comment>
<gene>
    <name evidence="9" type="ORF">CHC_T00008483001</name>
</gene>
<keyword evidence="4 8" id="KW-0813">Transport</keyword>
<sequence>MSRPSLQALGDASFARSEHVSAELLALTYGSFVRQLVQDYESPSDVNAQLESIGYNMGVRLVDDFLAKSNISHCSSLAKTAEVIAKVAFKMFLGVSATVGVWSQDKKTFGIVFDDNPLAEFAELPEECAGLWYSNVLCGVIRGALEMVNMKVECRFERCRLRGDECNEIRVSLHEILVEQPPKGED</sequence>